<dbReference type="CDD" id="cd00609">
    <property type="entry name" value="AAT_like"/>
    <property type="match status" value="1"/>
</dbReference>
<dbReference type="PROSITE" id="PS00105">
    <property type="entry name" value="AA_TRANSFER_CLASS_1"/>
    <property type="match status" value="1"/>
</dbReference>
<dbReference type="InterPro" id="IPR015421">
    <property type="entry name" value="PyrdxlP-dep_Trfase_major"/>
</dbReference>
<dbReference type="GO" id="GO:0008483">
    <property type="term" value="F:transaminase activity"/>
    <property type="evidence" value="ECO:0007669"/>
    <property type="project" value="UniProtKB-KW"/>
</dbReference>
<dbReference type="AlphaFoldDB" id="A0A484HID6"/>
<dbReference type="PANTHER" id="PTHR42885">
    <property type="entry name" value="HISTIDINOL-PHOSPHATE AMINOTRANSFERASE-RELATED"/>
    <property type="match status" value="1"/>
</dbReference>
<dbReference type="InterPro" id="IPR004839">
    <property type="entry name" value="Aminotransferase_I/II_large"/>
</dbReference>
<dbReference type="InterPro" id="IPR015422">
    <property type="entry name" value="PyrdxlP-dep_Trfase_small"/>
</dbReference>
<dbReference type="Gene3D" id="3.90.1150.10">
    <property type="entry name" value="Aspartate Aminotransferase, domain 1"/>
    <property type="match status" value="1"/>
</dbReference>
<comment type="cofactor">
    <cofactor evidence="1 3">
        <name>pyridoxal 5'-phosphate</name>
        <dbReference type="ChEBI" id="CHEBI:597326"/>
    </cofactor>
</comment>
<gene>
    <name evidence="5" type="ORF">EPICR_50211</name>
</gene>
<keyword evidence="3 5" id="KW-0032">Aminotransferase</keyword>
<evidence type="ECO:0000256" key="2">
    <source>
        <dbReference type="ARBA" id="ARBA00022898"/>
    </source>
</evidence>
<dbReference type="EC" id="2.6.1.-" evidence="3"/>
<reference evidence="5" key="1">
    <citation type="submission" date="2019-01" db="EMBL/GenBank/DDBJ databases">
        <authorList>
            <consortium name="Genoscope - CEA"/>
            <person name="William W."/>
        </authorList>
    </citation>
    <scope>NUCLEOTIDE SEQUENCE</scope>
    <source>
        <strain evidence="5">CR-1</strain>
    </source>
</reference>
<comment type="similarity">
    <text evidence="3">Belongs to the class-I pyridoxal-phosphate-dependent aminotransferase family.</text>
</comment>
<evidence type="ECO:0000313" key="5">
    <source>
        <dbReference type="EMBL" id="VEN74930.1"/>
    </source>
</evidence>
<name>A0A484HID6_9BACT</name>
<evidence type="ECO:0000259" key="4">
    <source>
        <dbReference type="Pfam" id="PF00155"/>
    </source>
</evidence>
<dbReference type="Gene3D" id="3.40.640.10">
    <property type="entry name" value="Type I PLP-dependent aspartate aminotransferase-like (Major domain)"/>
    <property type="match status" value="1"/>
</dbReference>
<dbReference type="InterPro" id="IPR015424">
    <property type="entry name" value="PyrdxlP-dep_Trfase"/>
</dbReference>
<dbReference type="EMBL" id="CAACVI010000045">
    <property type="protein sequence ID" value="VEN74930.1"/>
    <property type="molecule type" value="Genomic_DNA"/>
</dbReference>
<dbReference type="SUPFAM" id="SSF53383">
    <property type="entry name" value="PLP-dependent transferases"/>
    <property type="match status" value="1"/>
</dbReference>
<dbReference type="GO" id="GO:0030170">
    <property type="term" value="F:pyridoxal phosphate binding"/>
    <property type="evidence" value="ECO:0007669"/>
    <property type="project" value="InterPro"/>
</dbReference>
<sequence>MSDDNYKTQSEKYEFISGQHGGYYRHDFIDHAYLYNLYFPPEAIFRSFKDQIQDLVLNYPVAQDALAGLVGKIIGQPAERIVVGNGAAELIKIISSHISHKLIVPVPSFNEYANAAPSGQVVEFPLEFPSFQLDVYKFAAEAIRIKADVAVVVTPNNPTSMLIPKSDLIWLAKKLERHDCMLIIDESFLDFAQNPDQISLEQEIGNHPSMAIFKSMSKAYGICGLRIGYMLTANPKFAEAVRNGVHIWNINGFAEEFLRLLPDYKQEFIESCKQVRTDRDGLYNKLCSIEGMTILKPDANFIFCRLPDYAQSAPEITKKLFIEYNMYIKDCVGKTQPDSDRYIRIASRTESENCKLVAALIDVMNLKKKEA</sequence>
<protein>
    <recommendedName>
        <fullName evidence="3">Aminotransferase</fullName>
        <ecNumber evidence="3">2.6.1.-</ecNumber>
    </recommendedName>
</protein>
<keyword evidence="3 5" id="KW-0808">Transferase</keyword>
<accession>A0A484HID6</accession>
<dbReference type="InterPro" id="IPR004838">
    <property type="entry name" value="NHTrfase_class1_PyrdxlP-BS"/>
</dbReference>
<organism evidence="5">
    <name type="scientific">uncultured Desulfobacteraceae bacterium</name>
    <dbReference type="NCBI Taxonomy" id="218296"/>
    <lineage>
        <taxon>Bacteria</taxon>
        <taxon>Pseudomonadati</taxon>
        <taxon>Thermodesulfobacteriota</taxon>
        <taxon>Desulfobacteria</taxon>
        <taxon>Desulfobacterales</taxon>
        <taxon>Desulfobacteraceae</taxon>
        <taxon>environmental samples</taxon>
    </lineage>
</organism>
<evidence type="ECO:0000256" key="1">
    <source>
        <dbReference type="ARBA" id="ARBA00001933"/>
    </source>
</evidence>
<dbReference type="Pfam" id="PF00155">
    <property type="entry name" value="Aminotran_1_2"/>
    <property type="match status" value="1"/>
</dbReference>
<evidence type="ECO:0000256" key="3">
    <source>
        <dbReference type="RuleBase" id="RU000481"/>
    </source>
</evidence>
<proteinExistence type="inferred from homology"/>
<keyword evidence="2" id="KW-0663">Pyridoxal phosphate</keyword>
<feature type="domain" description="Aminotransferase class I/classII large" evidence="4">
    <location>
        <begin position="62"/>
        <end position="359"/>
    </location>
</feature>
<dbReference type="PANTHER" id="PTHR42885:SF1">
    <property type="entry name" value="THREONINE-PHOSPHATE DECARBOXYLASE"/>
    <property type="match status" value="1"/>
</dbReference>